<dbReference type="AlphaFoldDB" id="A0A8H7QEM2"/>
<sequence>MKLSLILTTSISTLFYIASAASPFDAHSVALEKRDHGLPYATLPSATCATPSTCSSISGNVTCRCSDTITTCINTSGQYCWGSISLNSTSCPTVPDSCKSTLTGTTTSCLCNSANVLCVDNANNYCYGSVTAGAVSILPIPYAASSSASASVSASASASASASIAAGSGNTNPTMSVVGAPSVAASATPSTSGSNKLTTGSILTLGCAALVAYIAI</sequence>
<reference evidence="2" key="1">
    <citation type="submission" date="2020-12" db="EMBL/GenBank/DDBJ databases">
        <title>Metabolic potential, ecology and presence of endohyphal bacteria is reflected in genomic diversity of Mucoromycotina.</title>
        <authorList>
            <person name="Muszewska A."/>
            <person name="Okrasinska A."/>
            <person name="Steczkiewicz K."/>
            <person name="Drgas O."/>
            <person name="Orlowska M."/>
            <person name="Perlinska-Lenart U."/>
            <person name="Aleksandrzak-Piekarczyk T."/>
            <person name="Szatraj K."/>
            <person name="Zielenkiewicz U."/>
            <person name="Pilsyk S."/>
            <person name="Malc E."/>
            <person name="Mieczkowski P."/>
            <person name="Kruszewska J.S."/>
            <person name="Biernat P."/>
            <person name="Pawlowska J."/>
        </authorList>
    </citation>
    <scope>NUCLEOTIDE SEQUENCE</scope>
    <source>
        <strain evidence="2">CBS 226.32</strain>
    </source>
</reference>
<dbReference type="OrthoDB" id="2285968at2759"/>
<name>A0A8H7QEM2_9FUNG</name>
<organism evidence="2 3">
    <name type="scientific">Mucor plumbeus</name>
    <dbReference type="NCBI Taxonomy" id="97098"/>
    <lineage>
        <taxon>Eukaryota</taxon>
        <taxon>Fungi</taxon>
        <taxon>Fungi incertae sedis</taxon>
        <taxon>Mucoromycota</taxon>
        <taxon>Mucoromycotina</taxon>
        <taxon>Mucoromycetes</taxon>
        <taxon>Mucorales</taxon>
        <taxon>Mucorineae</taxon>
        <taxon>Mucoraceae</taxon>
        <taxon>Mucor</taxon>
    </lineage>
</organism>
<evidence type="ECO:0000313" key="3">
    <source>
        <dbReference type="Proteomes" id="UP000650833"/>
    </source>
</evidence>
<evidence type="ECO:0000313" key="2">
    <source>
        <dbReference type="EMBL" id="KAG2190288.1"/>
    </source>
</evidence>
<keyword evidence="1" id="KW-0732">Signal</keyword>
<comment type="caution">
    <text evidence="2">The sequence shown here is derived from an EMBL/GenBank/DDBJ whole genome shotgun (WGS) entry which is preliminary data.</text>
</comment>
<gene>
    <name evidence="2" type="ORF">INT46_009497</name>
</gene>
<protein>
    <recommendedName>
        <fullName evidence="4">Secreted protein</fullName>
    </recommendedName>
</protein>
<dbReference type="EMBL" id="JAEPRC010001004">
    <property type="protein sequence ID" value="KAG2190288.1"/>
    <property type="molecule type" value="Genomic_DNA"/>
</dbReference>
<accession>A0A8H7QEM2</accession>
<keyword evidence="3" id="KW-1185">Reference proteome</keyword>
<feature type="chain" id="PRO_5034730626" description="Secreted protein" evidence="1">
    <location>
        <begin position="21"/>
        <end position="216"/>
    </location>
</feature>
<evidence type="ECO:0008006" key="4">
    <source>
        <dbReference type="Google" id="ProtNLM"/>
    </source>
</evidence>
<dbReference type="Proteomes" id="UP000650833">
    <property type="component" value="Unassembled WGS sequence"/>
</dbReference>
<evidence type="ECO:0000256" key="1">
    <source>
        <dbReference type="SAM" id="SignalP"/>
    </source>
</evidence>
<feature type="signal peptide" evidence="1">
    <location>
        <begin position="1"/>
        <end position="20"/>
    </location>
</feature>
<proteinExistence type="predicted"/>